<dbReference type="SUPFAM" id="SSF161098">
    <property type="entry name" value="MetI-like"/>
    <property type="match status" value="1"/>
</dbReference>
<accession>A0A1M5UC13</accession>
<dbReference type="GO" id="GO:0030313">
    <property type="term" value="C:cell envelope"/>
    <property type="evidence" value="ECO:0007669"/>
    <property type="project" value="UniProtKB-SubCell"/>
</dbReference>
<evidence type="ECO:0000259" key="8">
    <source>
        <dbReference type="PROSITE" id="PS50928"/>
    </source>
</evidence>
<name>A0A1M5UC13_9FIRM</name>
<sequence length="270" mass="29362">MDNINLKLKEEPNRKGRIITITLIVLGLFIWSLGAAGGYDLSSGSGMSIAKNIFSGILHPDFNLLFNFTKQGVLYMLLETICIAFLGTIIGAIISIPLAFLSSSNIVPKPVSAITRFFIMMVRTIPSLIYGLMFIRVTGPGAFAGLLTMSFISVGMLTKLFSDTILDLDKSILESLLALGCNTFEQIRYGVFPQLSANFISTTIYRFDINLRDATVLGLVGAGGIGAPLIFAMNAYKWNQVGAILLGLIILVLVIELFSTRVRSKLVKGH</sequence>
<dbReference type="NCBIfam" id="TIGR01097">
    <property type="entry name" value="PhnE"/>
    <property type="match status" value="1"/>
</dbReference>
<dbReference type="OrthoDB" id="8557224at2"/>
<dbReference type="EMBL" id="FQXI01000015">
    <property type="protein sequence ID" value="SHH60451.1"/>
    <property type="molecule type" value="Genomic_DNA"/>
</dbReference>
<evidence type="ECO:0000256" key="3">
    <source>
        <dbReference type="ARBA" id="ARBA00022448"/>
    </source>
</evidence>
<feature type="transmembrane region" description="Helical" evidence="7">
    <location>
        <begin position="141"/>
        <end position="161"/>
    </location>
</feature>
<keyword evidence="6 7" id="KW-0472">Membrane</keyword>
<keyword evidence="4 7" id="KW-0812">Transmembrane</keyword>
<dbReference type="CDD" id="cd06261">
    <property type="entry name" value="TM_PBP2"/>
    <property type="match status" value="1"/>
</dbReference>
<dbReference type="Pfam" id="PF00528">
    <property type="entry name" value="BPD_transp_1"/>
    <property type="match status" value="1"/>
</dbReference>
<organism evidence="9 10">
    <name type="scientific">Anaerosphaera aminiphila DSM 21120</name>
    <dbReference type="NCBI Taxonomy" id="1120995"/>
    <lineage>
        <taxon>Bacteria</taxon>
        <taxon>Bacillati</taxon>
        <taxon>Bacillota</taxon>
        <taxon>Tissierellia</taxon>
        <taxon>Tissierellales</taxon>
        <taxon>Peptoniphilaceae</taxon>
        <taxon>Anaerosphaera</taxon>
    </lineage>
</organism>
<evidence type="ECO:0000256" key="1">
    <source>
        <dbReference type="ARBA" id="ARBA00004141"/>
    </source>
</evidence>
<dbReference type="Gene3D" id="1.10.3720.10">
    <property type="entry name" value="MetI-like"/>
    <property type="match status" value="1"/>
</dbReference>
<dbReference type="GO" id="GO:0015416">
    <property type="term" value="F:ABC-type phosphonate transporter activity"/>
    <property type="evidence" value="ECO:0007669"/>
    <property type="project" value="InterPro"/>
</dbReference>
<feature type="transmembrane region" description="Helical" evidence="7">
    <location>
        <begin position="238"/>
        <end position="258"/>
    </location>
</feature>
<dbReference type="Proteomes" id="UP000184032">
    <property type="component" value="Unassembled WGS sequence"/>
</dbReference>
<keyword evidence="5 7" id="KW-1133">Transmembrane helix</keyword>
<evidence type="ECO:0000256" key="2">
    <source>
        <dbReference type="ARBA" id="ARBA00004196"/>
    </source>
</evidence>
<dbReference type="PROSITE" id="PS50928">
    <property type="entry name" value="ABC_TM1"/>
    <property type="match status" value="1"/>
</dbReference>
<dbReference type="InterPro" id="IPR035906">
    <property type="entry name" value="MetI-like_sf"/>
</dbReference>
<feature type="transmembrane region" description="Helical" evidence="7">
    <location>
        <begin position="214"/>
        <end position="232"/>
    </location>
</feature>
<protein>
    <submittedName>
        <fullName evidence="9">Phosphonate transport system permease protein</fullName>
    </submittedName>
</protein>
<evidence type="ECO:0000256" key="6">
    <source>
        <dbReference type="ARBA" id="ARBA00023136"/>
    </source>
</evidence>
<feature type="domain" description="ABC transmembrane type-1" evidence="8">
    <location>
        <begin position="77"/>
        <end position="259"/>
    </location>
</feature>
<evidence type="ECO:0000313" key="9">
    <source>
        <dbReference type="EMBL" id="SHH60451.1"/>
    </source>
</evidence>
<dbReference type="InterPro" id="IPR005769">
    <property type="entry name" value="PhnE/PtxC"/>
</dbReference>
<evidence type="ECO:0000256" key="5">
    <source>
        <dbReference type="ARBA" id="ARBA00022989"/>
    </source>
</evidence>
<keyword evidence="10" id="KW-1185">Reference proteome</keyword>
<dbReference type="AlphaFoldDB" id="A0A1M5UC13"/>
<keyword evidence="3 7" id="KW-0813">Transport</keyword>
<feature type="transmembrane region" description="Helical" evidence="7">
    <location>
        <begin position="113"/>
        <end position="135"/>
    </location>
</feature>
<dbReference type="PANTHER" id="PTHR30043:SF8">
    <property type="entry name" value="ABC TRANSPORTER, PERMEASE PROTEIN CC0363, PUTATIVE-RELATED"/>
    <property type="match status" value="1"/>
</dbReference>
<comment type="similarity">
    <text evidence="7">Belongs to the binding-protein-dependent transport system permease family.</text>
</comment>
<dbReference type="STRING" id="1120995.SAMN02745245_01721"/>
<dbReference type="InterPro" id="IPR000515">
    <property type="entry name" value="MetI-like"/>
</dbReference>
<dbReference type="GO" id="GO:0005886">
    <property type="term" value="C:plasma membrane"/>
    <property type="evidence" value="ECO:0007669"/>
    <property type="project" value="UniProtKB-SubCell"/>
</dbReference>
<comment type="subcellular location">
    <subcellularLocation>
        <location evidence="2">Cell envelope</location>
    </subcellularLocation>
    <subcellularLocation>
        <location evidence="7">Cell membrane</location>
        <topology evidence="7">Multi-pass membrane protein</topology>
    </subcellularLocation>
    <subcellularLocation>
        <location evidence="1">Membrane</location>
        <topology evidence="1">Multi-pass membrane protein</topology>
    </subcellularLocation>
</comment>
<proteinExistence type="inferred from homology"/>
<evidence type="ECO:0000313" key="10">
    <source>
        <dbReference type="Proteomes" id="UP000184032"/>
    </source>
</evidence>
<reference evidence="10" key="1">
    <citation type="submission" date="2016-11" db="EMBL/GenBank/DDBJ databases">
        <authorList>
            <person name="Varghese N."/>
            <person name="Submissions S."/>
        </authorList>
    </citation>
    <scope>NUCLEOTIDE SEQUENCE [LARGE SCALE GENOMIC DNA]</scope>
    <source>
        <strain evidence="10">DSM 21120</strain>
    </source>
</reference>
<evidence type="ECO:0000256" key="4">
    <source>
        <dbReference type="ARBA" id="ARBA00022692"/>
    </source>
</evidence>
<dbReference type="RefSeq" id="WP_073185392.1">
    <property type="nucleotide sequence ID" value="NZ_FQXI01000015.1"/>
</dbReference>
<feature type="transmembrane region" description="Helical" evidence="7">
    <location>
        <begin position="21"/>
        <end position="39"/>
    </location>
</feature>
<feature type="transmembrane region" description="Helical" evidence="7">
    <location>
        <begin position="73"/>
        <end position="101"/>
    </location>
</feature>
<evidence type="ECO:0000256" key="7">
    <source>
        <dbReference type="RuleBase" id="RU363032"/>
    </source>
</evidence>
<gene>
    <name evidence="9" type="ORF">SAMN02745245_01721</name>
</gene>
<dbReference type="PANTHER" id="PTHR30043">
    <property type="entry name" value="PHOSPHONATES TRANSPORT SYSTEM PERMEASE PROTEIN"/>
    <property type="match status" value="1"/>
</dbReference>